<sequence length="232" mass="27207">MQKILLFICAALLLVSCSPSTYKPCPCDTKDVYLRAYQDIIVELVEQKLNWYYLGEYSDELEKKYFGHTLYEEADWEGLKEDMIKAQHKLYNDSARFVDLYLDTLKPHLNAEVFMKEEYPKNLDTLKYYFQEFPHTTQEIIDSLNTSQTDYQPSDFKLCTFRMQPLGATIDTSKPWIGKLRLSKLVLDKAQRKGLLYYSFRCGRTCGRDALLLITNDGTTWKIDYVIMQSVN</sequence>
<dbReference type="Proteomes" id="UP000184420">
    <property type="component" value="Unassembled WGS sequence"/>
</dbReference>
<feature type="chain" id="PRO_5009924640" evidence="1">
    <location>
        <begin position="23"/>
        <end position="232"/>
    </location>
</feature>
<dbReference type="PROSITE" id="PS51257">
    <property type="entry name" value="PROKAR_LIPOPROTEIN"/>
    <property type="match status" value="1"/>
</dbReference>
<dbReference type="OrthoDB" id="6057717at2"/>
<feature type="signal peptide" evidence="1">
    <location>
        <begin position="1"/>
        <end position="22"/>
    </location>
</feature>
<evidence type="ECO:0000313" key="3">
    <source>
        <dbReference type="Proteomes" id="UP000184420"/>
    </source>
</evidence>
<name>A0A1M7CMM4_9BACT</name>
<dbReference type="AlphaFoldDB" id="A0A1M7CMM4"/>
<evidence type="ECO:0000256" key="1">
    <source>
        <dbReference type="SAM" id="SignalP"/>
    </source>
</evidence>
<reference evidence="2 3" key="1">
    <citation type="submission" date="2016-11" db="EMBL/GenBank/DDBJ databases">
        <authorList>
            <person name="Jaros S."/>
            <person name="Januszkiewicz K."/>
            <person name="Wedrychowicz H."/>
        </authorList>
    </citation>
    <scope>NUCLEOTIDE SEQUENCE [LARGE SCALE GENOMIC DNA]</scope>
    <source>
        <strain evidence="2 3">DSM 27406</strain>
    </source>
</reference>
<evidence type="ECO:0000313" key="2">
    <source>
        <dbReference type="EMBL" id="SHL68445.1"/>
    </source>
</evidence>
<proteinExistence type="predicted"/>
<dbReference type="RefSeq" id="WP_073081110.1">
    <property type="nucleotide sequence ID" value="NZ_FRBL01000004.1"/>
</dbReference>
<gene>
    <name evidence="2" type="ORF">SAMN05444266_104393</name>
</gene>
<organism evidence="2 3">
    <name type="scientific">Chitinophaga jiangningensis</name>
    <dbReference type="NCBI Taxonomy" id="1419482"/>
    <lineage>
        <taxon>Bacteria</taxon>
        <taxon>Pseudomonadati</taxon>
        <taxon>Bacteroidota</taxon>
        <taxon>Chitinophagia</taxon>
        <taxon>Chitinophagales</taxon>
        <taxon>Chitinophagaceae</taxon>
        <taxon>Chitinophaga</taxon>
    </lineage>
</organism>
<dbReference type="EMBL" id="FRBL01000004">
    <property type="protein sequence ID" value="SHL68445.1"/>
    <property type="molecule type" value="Genomic_DNA"/>
</dbReference>
<keyword evidence="3" id="KW-1185">Reference proteome</keyword>
<accession>A0A1M7CMM4</accession>
<dbReference type="STRING" id="1419482.SAMN05444266_104393"/>
<protein>
    <submittedName>
        <fullName evidence="2">Uncharacterized protein</fullName>
    </submittedName>
</protein>
<keyword evidence="1" id="KW-0732">Signal</keyword>